<organism evidence="2 3">
    <name type="scientific">Paenibacillus aurantiacus</name>
    <dbReference type="NCBI Taxonomy" id="1936118"/>
    <lineage>
        <taxon>Bacteria</taxon>
        <taxon>Bacillati</taxon>
        <taxon>Bacillota</taxon>
        <taxon>Bacilli</taxon>
        <taxon>Bacillales</taxon>
        <taxon>Paenibacillaceae</taxon>
        <taxon>Paenibacillus</taxon>
    </lineage>
</organism>
<evidence type="ECO:0000313" key="2">
    <source>
        <dbReference type="EMBL" id="MFB9325178.1"/>
    </source>
</evidence>
<accession>A0ABV5KIX6</accession>
<evidence type="ECO:0000313" key="3">
    <source>
        <dbReference type="Proteomes" id="UP001589747"/>
    </source>
</evidence>
<feature type="transmembrane region" description="Helical" evidence="1">
    <location>
        <begin position="114"/>
        <end position="138"/>
    </location>
</feature>
<name>A0ABV5KIX6_9BACL</name>
<keyword evidence="1" id="KW-0472">Membrane</keyword>
<keyword evidence="1" id="KW-1133">Transmembrane helix</keyword>
<feature type="transmembrane region" description="Helical" evidence="1">
    <location>
        <begin position="21"/>
        <end position="41"/>
    </location>
</feature>
<dbReference type="RefSeq" id="WP_377490514.1">
    <property type="nucleotide sequence ID" value="NZ_JBHMDO010000009.1"/>
</dbReference>
<dbReference type="Proteomes" id="UP001589747">
    <property type="component" value="Unassembled WGS sequence"/>
</dbReference>
<dbReference type="InterPro" id="IPR021257">
    <property type="entry name" value="DUF2809"/>
</dbReference>
<protein>
    <submittedName>
        <fullName evidence="2">DUF2809 domain-containing protein</fullName>
    </submittedName>
</protein>
<comment type="caution">
    <text evidence="2">The sequence shown here is derived from an EMBL/GenBank/DDBJ whole genome shotgun (WGS) entry which is preliminary data.</text>
</comment>
<keyword evidence="3" id="KW-1185">Reference proteome</keyword>
<feature type="transmembrane region" description="Helical" evidence="1">
    <location>
        <begin position="74"/>
        <end position="94"/>
    </location>
</feature>
<dbReference type="EMBL" id="JBHMDO010000009">
    <property type="protein sequence ID" value="MFB9325178.1"/>
    <property type="molecule type" value="Genomic_DNA"/>
</dbReference>
<feature type="transmembrane region" description="Helical" evidence="1">
    <location>
        <begin position="47"/>
        <end position="65"/>
    </location>
</feature>
<proteinExistence type="predicted"/>
<dbReference type="Pfam" id="PF10990">
    <property type="entry name" value="DUF2809"/>
    <property type="match status" value="1"/>
</dbReference>
<sequence length="148" mass="15539">MRSRPGYAAAVRRASGLRLRLGYAAALVAVMLLGLASRRFAGALPSFIASHAGDALWAAMVYVGFRVLFVRRSVLFAAVASAAFSAAIECSQLYQAPWINAVRETTLGALVLGHGFLAVDLLRYATGVAAAAGVDLAVKRWSRGAGRS</sequence>
<keyword evidence="1" id="KW-0812">Transmembrane</keyword>
<reference evidence="2 3" key="1">
    <citation type="submission" date="2024-09" db="EMBL/GenBank/DDBJ databases">
        <authorList>
            <person name="Sun Q."/>
            <person name="Mori K."/>
        </authorList>
    </citation>
    <scope>NUCLEOTIDE SEQUENCE [LARGE SCALE GENOMIC DNA]</scope>
    <source>
        <strain evidence="2 3">TISTR 2452</strain>
    </source>
</reference>
<evidence type="ECO:0000256" key="1">
    <source>
        <dbReference type="SAM" id="Phobius"/>
    </source>
</evidence>
<gene>
    <name evidence="2" type="ORF">ACFFSY_04505</name>
</gene>